<organism evidence="15 16">
    <name type="scientific">Streptomyces gossypii</name>
    <dbReference type="NCBI Taxonomy" id="2883101"/>
    <lineage>
        <taxon>Bacteria</taxon>
        <taxon>Bacillati</taxon>
        <taxon>Actinomycetota</taxon>
        <taxon>Actinomycetes</taxon>
        <taxon>Kitasatosporales</taxon>
        <taxon>Streptomycetaceae</taxon>
        <taxon>Streptomyces</taxon>
    </lineage>
</organism>
<evidence type="ECO:0000256" key="5">
    <source>
        <dbReference type="ARBA" id="ARBA00022989"/>
    </source>
</evidence>
<evidence type="ECO:0000256" key="13">
    <source>
        <dbReference type="SAM" id="Phobius"/>
    </source>
</evidence>
<dbReference type="NCBIfam" id="TIGR03592">
    <property type="entry name" value="yidC_oxa1_cterm"/>
    <property type="match status" value="1"/>
</dbReference>
<keyword evidence="6 13" id="KW-0472">Membrane</keyword>
<dbReference type="RefSeq" id="WP_260218543.1">
    <property type="nucleotide sequence ID" value="NZ_JAJAGO010000006.1"/>
</dbReference>
<keyword evidence="4 12" id="KW-0812">Transmembrane</keyword>
<evidence type="ECO:0000256" key="1">
    <source>
        <dbReference type="ARBA" id="ARBA00004141"/>
    </source>
</evidence>
<evidence type="ECO:0000256" key="8">
    <source>
        <dbReference type="ARBA" id="ARBA00026028"/>
    </source>
</evidence>
<feature type="transmembrane region" description="Helical" evidence="13">
    <location>
        <begin position="151"/>
        <end position="169"/>
    </location>
</feature>
<dbReference type="Pfam" id="PF02096">
    <property type="entry name" value="60KD_IMP"/>
    <property type="match status" value="1"/>
</dbReference>
<gene>
    <name evidence="15" type="primary">yidC</name>
    <name evidence="15" type="ORF">LHJ74_15110</name>
</gene>
<evidence type="ECO:0000256" key="2">
    <source>
        <dbReference type="ARBA" id="ARBA00010527"/>
    </source>
</evidence>
<evidence type="ECO:0000256" key="6">
    <source>
        <dbReference type="ARBA" id="ARBA00023136"/>
    </source>
</evidence>
<dbReference type="InterPro" id="IPR001708">
    <property type="entry name" value="YidC/ALB3/OXA1/COX18"/>
</dbReference>
<evidence type="ECO:0000313" key="15">
    <source>
        <dbReference type="EMBL" id="MCT2591220.1"/>
    </source>
</evidence>
<comment type="function">
    <text evidence="7">Required for the insertion and/or proper folding and/or complex formation of integral membrane proteins into the membrane. Involved in integration of membrane proteins that insert both dependently and independently of the Sec translocase complex, as well as at least some lipoproteins. Aids folding of multispanning membrane proteins.</text>
</comment>
<accession>A0ABT2JV41</accession>
<keyword evidence="16" id="KW-1185">Reference proteome</keyword>
<evidence type="ECO:0000313" key="16">
    <source>
        <dbReference type="Proteomes" id="UP001156389"/>
    </source>
</evidence>
<dbReference type="InterPro" id="IPR028055">
    <property type="entry name" value="YidC/Oxa/ALB_C"/>
</dbReference>
<dbReference type="PANTHER" id="PTHR12428:SF65">
    <property type="entry name" value="CYTOCHROME C OXIDASE ASSEMBLY PROTEIN COX18, MITOCHONDRIAL"/>
    <property type="match status" value="1"/>
</dbReference>
<feature type="transmembrane region" description="Helical" evidence="13">
    <location>
        <begin position="97"/>
        <end position="117"/>
    </location>
</feature>
<evidence type="ECO:0000256" key="7">
    <source>
        <dbReference type="ARBA" id="ARBA00025034"/>
    </source>
</evidence>
<comment type="subcellular location">
    <subcellularLocation>
        <location evidence="1 12">Membrane</location>
        <topology evidence="1 12">Multi-pass membrane protein</topology>
    </subcellularLocation>
</comment>
<evidence type="ECO:0000256" key="11">
    <source>
        <dbReference type="ARBA" id="ARBA00033342"/>
    </source>
</evidence>
<reference evidence="15 16" key="1">
    <citation type="submission" date="2021-10" db="EMBL/GenBank/DDBJ databases">
        <title>Streptomyces gossypii sp. nov., isolated from soil collected from cotton field.</title>
        <authorList>
            <person name="Ge X."/>
            <person name="Chen X."/>
            <person name="Liu W."/>
        </authorList>
    </citation>
    <scope>NUCLEOTIDE SEQUENCE [LARGE SCALE GENOMIC DNA]</scope>
    <source>
        <strain evidence="15 16">N2-109</strain>
    </source>
</reference>
<comment type="similarity">
    <text evidence="2">Belongs to the OXA1/ALB3/YidC family. Type 1 subfamily.</text>
</comment>
<protein>
    <recommendedName>
        <fullName evidence="3">Membrane protein insertase YidC</fullName>
    </recommendedName>
    <alternativeName>
        <fullName evidence="11">Foldase YidC</fullName>
    </alternativeName>
    <alternativeName>
        <fullName evidence="10">Membrane integrase YidC</fullName>
    </alternativeName>
    <alternativeName>
        <fullName evidence="9">Membrane protein YidC</fullName>
    </alternativeName>
</protein>
<dbReference type="EMBL" id="JAJAGO010000006">
    <property type="protein sequence ID" value="MCT2591220.1"/>
    <property type="molecule type" value="Genomic_DNA"/>
</dbReference>
<evidence type="ECO:0000256" key="9">
    <source>
        <dbReference type="ARBA" id="ARBA00031538"/>
    </source>
</evidence>
<comment type="subunit">
    <text evidence="8">Interacts with the Sec translocase complex via SecD. Specifically interacts with transmembrane segments of nascent integral membrane proteins during membrane integration.</text>
</comment>
<evidence type="ECO:0000256" key="12">
    <source>
        <dbReference type="RuleBase" id="RU003945"/>
    </source>
</evidence>
<keyword evidence="5 13" id="KW-1133">Transmembrane helix</keyword>
<evidence type="ECO:0000256" key="4">
    <source>
        <dbReference type="ARBA" id="ARBA00022692"/>
    </source>
</evidence>
<feature type="transmembrane region" description="Helical" evidence="13">
    <location>
        <begin position="207"/>
        <end position="228"/>
    </location>
</feature>
<name>A0ABT2JV41_9ACTN</name>
<evidence type="ECO:0000259" key="14">
    <source>
        <dbReference type="Pfam" id="PF02096"/>
    </source>
</evidence>
<sequence length="249" mass="26169">MSSSSSFFDGAASLVMSLSESLDPVFHAQATAVAIVLCTMLVRLALHPLARAAARGEGVRAELAPQLAKLRHRHGSDPERMRRAAAELYTGRGVSPVAGCLPMLLQLPVFFVMYHLFTTDGELLGQQLFGTPLGGRWADALGDGGVFGAQGLVYAGLFAVIGAVAVWTYQQARRSAAQASAAQASTGRTQDVPAAPGAAAMARWLPLLSFGTLITAAVVPLAAGLYLVTTTSWTAVERALLQPLRRPSR</sequence>
<dbReference type="Proteomes" id="UP001156389">
    <property type="component" value="Unassembled WGS sequence"/>
</dbReference>
<feature type="transmembrane region" description="Helical" evidence="13">
    <location>
        <begin position="26"/>
        <end position="46"/>
    </location>
</feature>
<evidence type="ECO:0000256" key="3">
    <source>
        <dbReference type="ARBA" id="ARBA00015325"/>
    </source>
</evidence>
<evidence type="ECO:0000256" key="10">
    <source>
        <dbReference type="ARBA" id="ARBA00033245"/>
    </source>
</evidence>
<proteinExistence type="inferred from homology"/>
<feature type="domain" description="Membrane insertase YidC/Oxa/ALB C-terminal" evidence="14">
    <location>
        <begin position="32"/>
        <end position="240"/>
    </location>
</feature>
<dbReference type="PANTHER" id="PTHR12428">
    <property type="entry name" value="OXA1"/>
    <property type="match status" value="1"/>
</dbReference>
<comment type="caution">
    <text evidence="15">The sequence shown here is derived from an EMBL/GenBank/DDBJ whole genome shotgun (WGS) entry which is preliminary data.</text>
</comment>